<dbReference type="AlphaFoldDB" id="A0A0F9A078"/>
<evidence type="ECO:0000313" key="2">
    <source>
        <dbReference type="EMBL" id="KKK99523.1"/>
    </source>
</evidence>
<protein>
    <submittedName>
        <fullName evidence="2">Uncharacterized protein</fullName>
    </submittedName>
</protein>
<accession>A0A0F9A078</accession>
<comment type="caution">
    <text evidence="2">The sequence shown here is derived from an EMBL/GenBank/DDBJ whole genome shotgun (WGS) entry which is preliminary data.</text>
</comment>
<feature type="compositionally biased region" description="Basic and acidic residues" evidence="1">
    <location>
        <begin position="1"/>
        <end position="10"/>
    </location>
</feature>
<sequence length="23" mass="2609">MNAEDQRSHDYSANQLDGIAELM</sequence>
<name>A0A0F9A078_9ZZZZ</name>
<feature type="non-terminal residue" evidence="2">
    <location>
        <position position="23"/>
    </location>
</feature>
<gene>
    <name evidence="2" type="ORF">LCGC14_2631870</name>
</gene>
<dbReference type="EMBL" id="LAZR01045169">
    <property type="protein sequence ID" value="KKK99523.1"/>
    <property type="molecule type" value="Genomic_DNA"/>
</dbReference>
<feature type="region of interest" description="Disordered" evidence="1">
    <location>
        <begin position="1"/>
        <end position="23"/>
    </location>
</feature>
<proteinExistence type="predicted"/>
<evidence type="ECO:0000256" key="1">
    <source>
        <dbReference type="SAM" id="MobiDB-lite"/>
    </source>
</evidence>
<organism evidence="2">
    <name type="scientific">marine sediment metagenome</name>
    <dbReference type="NCBI Taxonomy" id="412755"/>
    <lineage>
        <taxon>unclassified sequences</taxon>
        <taxon>metagenomes</taxon>
        <taxon>ecological metagenomes</taxon>
    </lineage>
</organism>
<reference evidence="2" key="1">
    <citation type="journal article" date="2015" name="Nature">
        <title>Complex archaea that bridge the gap between prokaryotes and eukaryotes.</title>
        <authorList>
            <person name="Spang A."/>
            <person name="Saw J.H."/>
            <person name="Jorgensen S.L."/>
            <person name="Zaremba-Niedzwiedzka K."/>
            <person name="Martijn J."/>
            <person name="Lind A.E."/>
            <person name="van Eijk R."/>
            <person name="Schleper C."/>
            <person name="Guy L."/>
            <person name="Ettema T.J."/>
        </authorList>
    </citation>
    <scope>NUCLEOTIDE SEQUENCE</scope>
</reference>